<evidence type="ECO:0000313" key="2">
    <source>
        <dbReference type="EMBL" id="CAK8986870.1"/>
    </source>
</evidence>
<feature type="non-terminal residue" evidence="2">
    <location>
        <position position="1"/>
    </location>
</feature>
<dbReference type="Pfam" id="PF13020">
    <property type="entry name" value="NOV_C"/>
    <property type="match status" value="1"/>
</dbReference>
<dbReference type="EMBL" id="CAXAMM010000291">
    <property type="protein sequence ID" value="CAK8986870.1"/>
    <property type="molecule type" value="Genomic_DNA"/>
</dbReference>
<dbReference type="PANTHER" id="PTHR32387:SF0">
    <property type="entry name" value="PROTEIN NO VEIN"/>
    <property type="match status" value="1"/>
</dbReference>
<proteinExistence type="predicted"/>
<dbReference type="InterPro" id="IPR052957">
    <property type="entry name" value="Auxin_embryo_med"/>
</dbReference>
<dbReference type="InterPro" id="IPR024975">
    <property type="entry name" value="NOV_C"/>
</dbReference>
<name>A0ABP0HDG0_9DINO</name>
<keyword evidence="3" id="KW-1185">Reference proteome</keyword>
<organism evidence="2 3">
    <name type="scientific">Durusdinium trenchii</name>
    <dbReference type="NCBI Taxonomy" id="1381693"/>
    <lineage>
        <taxon>Eukaryota</taxon>
        <taxon>Sar</taxon>
        <taxon>Alveolata</taxon>
        <taxon>Dinophyceae</taxon>
        <taxon>Suessiales</taxon>
        <taxon>Symbiodiniaceae</taxon>
        <taxon>Durusdinium</taxon>
    </lineage>
</organism>
<dbReference type="PANTHER" id="PTHR32387">
    <property type="entry name" value="WU:FJ29H11"/>
    <property type="match status" value="1"/>
</dbReference>
<sequence>VPRRKDFKTRVYDLDDLRAQKKRMKLGPLPNENKLPTEEREKVGRWGEEFVYNYLKQKLESEDTAKRVVWVNEIEETGFQYDLRIEDGDGDVDAYVEVKTSRAKDKQLFEMSYREWTFAQKEGGKFVIFRVSNAGKEDVELCSITNPFRQWKEMNLGLCLAL</sequence>
<reference evidence="2 3" key="1">
    <citation type="submission" date="2024-02" db="EMBL/GenBank/DDBJ databases">
        <authorList>
            <person name="Chen Y."/>
            <person name="Shah S."/>
            <person name="Dougan E. K."/>
            <person name="Thang M."/>
            <person name="Chan C."/>
        </authorList>
    </citation>
    <scope>NUCLEOTIDE SEQUENCE [LARGE SCALE GENOMIC DNA]</scope>
</reference>
<comment type="caution">
    <text evidence="2">The sequence shown here is derived from an EMBL/GenBank/DDBJ whole genome shotgun (WGS) entry which is preliminary data.</text>
</comment>
<protein>
    <submittedName>
        <fullName evidence="2">Protein NO VEIN (Protein EMBRYO DEFECTIVE 2597)</fullName>
    </submittedName>
</protein>
<gene>
    <name evidence="2" type="ORF">SCF082_LOCUS737</name>
</gene>
<dbReference type="Proteomes" id="UP001642464">
    <property type="component" value="Unassembled WGS sequence"/>
</dbReference>
<evidence type="ECO:0000259" key="1">
    <source>
        <dbReference type="Pfam" id="PF13020"/>
    </source>
</evidence>
<evidence type="ECO:0000313" key="3">
    <source>
        <dbReference type="Proteomes" id="UP001642464"/>
    </source>
</evidence>
<accession>A0ABP0HDG0</accession>
<feature type="domain" description="Protein NO VEIN C-terminal" evidence="1">
    <location>
        <begin position="47"/>
        <end position="138"/>
    </location>
</feature>